<dbReference type="AlphaFoldDB" id="A0A8S1LRL1"/>
<gene>
    <name evidence="1" type="ORF">PPRIM_AZ9-3.1.T0450152</name>
</gene>
<protein>
    <submittedName>
        <fullName evidence="1">Uncharacterized protein</fullName>
    </submittedName>
</protein>
<accession>A0A8S1LRL1</accession>
<reference evidence="1" key="1">
    <citation type="submission" date="2021-01" db="EMBL/GenBank/DDBJ databases">
        <authorList>
            <consortium name="Genoscope - CEA"/>
            <person name="William W."/>
        </authorList>
    </citation>
    <scope>NUCLEOTIDE SEQUENCE</scope>
</reference>
<dbReference type="Proteomes" id="UP000688137">
    <property type="component" value="Unassembled WGS sequence"/>
</dbReference>
<evidence type="ECO:0000313" key="1">
    <source>
        <dbReference type="EMBL" id="CAD8070287.1"/>
    </source>
</evidence>
<keyword evidence="2" id="KW-1185">Reference proteome</keyword>
<proteinExistence type="predicted"/>
<comment type="caution">
    <text evidence="1">The sequence shown here is derived from an EMBL/GenBank/DDBJ whole genome shotgun (WGS) entry which is preliminary data.</text>
</comment>
<name>A0A8S1LRL1_PARPR</name>
<organism evidence="1 2">
    <name type="scientific">Paramecium primaurelia</name>
    <dbReference type="NCBI Taxonomy" id="5886"/>
    <lineage>
        <taxon>Eukaryota</taxon>
        <taxon>Sar</taxon>
        <taxon>Alveolata</taxon>
        <taxon>Ciliophora</taxon>
        <taxon>Intramacronucleata</taxon>
        <taxon>Oligohymenophorea</taxon>
        <taxon>Peniculida</taxon>
        <taxon>Parameciidae</taxon>
        <taxon>Paramecium</taxon>
    </lineage>
</organism>
<sequence>MKSIIQSAYLYKSQEKSTGKTFLMLHLQIVIFKIKFVKMLRKISQQQSEQQLKNQSLRLGDESEFNLRKFRESIYTKMQQFGNSDQQQIYVKRTAQSITKKPTMNQSLGDIPSFDEICKKMTGYKDVIQLNQKNDRSLRSSMQNKIEQFRDPPQNRLSKRSIGMTLHISNRFSSQTKIEPRQQSACKHTSSIFDKPVMSQTLKSSLMDKLSLKELVDLRNKVENSQSIEVQSLSKNYVAELMKLTQIINKQLKKCKL</sequence>
<dbReference type="EMBL" id="CAJJDM010000045">
    <property type="protein sequence ID" value="CAD8070287.1"/>
    <property type="molecule type" value="Genomic_DNA"/>
</dbReference>
<evidence type="ECO:0000313" key="2">
    <source>
        <dbReference type="Proteomes" id="UP000688137"/>
    </source>
</evidence>